<sequence length="122" mass="13396">MKYIRYAFWTLLALAFVIVALANRNVVTVSLLPQGLGDLIGFNISLTMPLFLILGGAIATGLLLGLVWEWLRERGYRKDATAARAEADNLKTQITRERASGVPVVQRDDDVLALVDGPNVSR</sequence>
<dbReference type="RefSeq" id="WP_092886581.1">
    <property type="nucleotide sequence ID" value="NZ_CP061498.1"/>
</dbReference>
<keyword evidence="3" id="KW-1185">Reference proteome</keyword>
<evidence type="ECO:0000313" key="2">
    <source>
        <dbReference type="EMBL" id="SDW71120.1"/>
    </source>
</evidence>
<dbReference type="STRING" id="564137.SAMN04488238_103157"/>
<evidence type="ECO:0008006" key="4">
    <source>
        <dbReference type="Google" id="ProtNLM"/>
    </source>
</evidence>
<evidence type="ECO:0000313" key="3">
    <source>
        <dbReference type="Proteomes" id="UP000198539"/>
    </source>
</evidence>
<dbReference type="OrthoDB" id="7689797at2"/>
<name>A0A1H2VS30_9RHOB</name>
<accession>A0A1H2VS30</accession>
<keyword evidence="1" id="KW-0812">Transmembrane</keyword>
<keyword evidence="1" id="KW-1133">Transmembrane helix</keyword>
<proteinExistence type="predicted"/>
<gene>
    <name evidence="2" type="ORF">SAMN04488238_103157</name>
</gene>
<keyword evidence="1" id="KW-0472">Membrane</keyword>
<feature type="transmembrane region" description="Helical" evidence="1">
    <location>
        <begin position="46"/>
        <end position="68"/>
    </location>
</feature>
<dbReference type="EMBL" id="FNOM01000003">
    <property type="protein sequence ID" value="SDW71120.1"/>
    <property type="molecule type" value="Genomic_DNA"/>
</dbReference>
<organism evidence="2 3">
    <name type="scientific">Roseicitreum antarcticum</name>
    <dbReference type="NCBI Taxonomy" id="564137"/>
    <lineage>
        <taxon>Bacteria</taxon>
        <taxon>Pseudomonadati</taxon>
        <taxon>Pseudomonadota</taxon>
        <taxon>Alphaproteobacteria</taxon>
        <taxon>Rhodobacterales</taxon>
        <taxon>Paracoccaceae</taxon>
        <taxon>Roseicitreum</taxon>
    </lineage>
</organism>
<dbReference type="AlphaFoldDB" id="A0A1H2VS30"/>
<evidence type="ECO:0000256" key="1">
    <source>
        <dbReference type="SAM" id="Phobius"/>
    </source>
</evidence>
<protein>
    <recommendedName>
        <fullName evidence="4">Lipopolysaccharide assembly protein A domain-containing protein</fullName>
    </recommendedName>
</protein>
<dbReference type="Proteomes" id="UP000198539">
    <property type="component" value="Unassembled WGS sequence"/>
</dbReference>
<reference evidence="2 3" key="1">
    <citation type="submission" date="2016-10" db="EMBL/GenBank/DDBJ databases">
        <authorList>
            <person name="de Groot N.N."/>
        </authorList>
    </citation>
    <scope>NUCLEOTIDE SEQUENCE [LARGE SCALE GENOMIC DNA]</scope>
    <source>
        <strain evidence="2 3">CGMCC 1.8894</strain>
    </source>
</reference>